<protein>
    <submittedName>
        <fullName evidence="3">Uncharacterized protein</fullName>
    </submittedName>
</protein>
<keyword evidence="1" id="KW-0175">Coiled coil</keyword>
<organism evidence="3">
    <name type="scientific">marine metagenome</name>
    <dbReference type="NCBI Taxonomy" id="408172"/>
    <lineage>
        <taxon>unclassified sequences</taxon>
        <taxon>metagenomes</taxon>
        <taxon>ecological metagenomes</taxon>
    </lineage>
</organism>
<feature type="non-terminal residue" evidence="3">
    <location>
        <position position="121"/>
    </location>
</feature>
<feature type="transmembrane region" description="Helical" evidence="2">
    <location>
        <begin position="6"/>
        <end position="25"/>
    </location>
</feature>
<sequence>MNGLKISFAVVAFVLIQGVAVIWYVSKLDSRVDQMYKSFEEENKKEVIENQVKMKIDLENLIADVKDLQRDMKQMNKKDKEIVKQNKSIERQHKDLFEMLQGSTDMIQQNQTKGGSYNYGD</sequence>
<evidence type="ECO:0000313" key="3">
    <source>
        <dbReference type="EMBL" id="SVD34271.1"/>
    </source>
</evidence>
<reference evidence="3" key="1">
    <citation type="submission" date="2018-05" db="EMBL/GenBank/DDBJ databases">
        <authorList>
            <person name="Lanie J.A."/>
            <person name="Ng W.-L."/>
            <person name="Kazmierczak K.M."/>
            <person name="Andrzejewski T.M."/>
            <person name="Davidsen T.M."/>
            <person name="Wayne K.J."/>
            <person name="Tettelin H."/>
            <person name="Glass J.I."/>
            <person name="Rusch D."/>
            <person name="Podicherti R."/>
            <person name="Tsui H.-C.T."/>
            <person name="Winkler M.E."/>
        </authorList>
    </citation>
    <scope>NUCLEOTIDE SEQUENCE</scope>
</reference>
<name>A0A382UKQ6_9ZZZZ</name>
<keyword evidence="2" id="KW-0472">Membrane</keyword>
<keyword evidence="2" id="KW-1133">Transmembrane helix</keyword>
<dbReference type="AlphaFoldDB" id="A0A382UKQ6"/>
<keyword evidence="2" id="KW-0812">Transmembrane</keyword>
<evidence type="ECO:0000256" key="1">
    <source>
        <dbReference type="SAM" id="Coils"/>
    </source>
</evidence>
<dbReference type="EMBL" id="UINC01144636">
    <property type="protein sequence ID" value="SVD34271.1"/>
    <property type="molecule type" value="Genomic_DNA"/>
</dbReference>
<evidence type="ECO:0000256" key="2">
    <source>
        <dbReference type="SAM" id="Phobius"/>
    </source>
</evidence>
<proteinExistence type="predicted"/>
<gene>
    <name evidence="3" type="ORF">METZ01_LOCUS387125</name>
</gene>
<feature type="coiled-coil region" evidence="1">
    <location>
        <begin position="51"/>
        <end position="85"/>
    </location>
</feature>
<accession>A0A382UKQ6</accession>